<dbReference type="GO" id="GO:0000972">
    <property type="term" value="P:transcription-dependent tethering of RNA polymerase II gene DNA at nuclear periphery"/>
    <property type="evidence" value="ECO:0007669"/>
    <property type="project" value="TreeGrafter"/>
</dbReference>
<comment type="similarity">
    <text evidence="2">Belongs to the non-repetitive/WGA-negative nucleoporin family.</text>
</comment>
<dbReference type="GO" id="GO:0017056">
    <property type="term" value="F:structural constituent of nuclear pore"/>
    <property type="evidence" value="ECO:0007669"/>
    <property type="project" value="InterPro"/>
</dbReference>
<name>A0AA38J5E3_9CUCU</name>
<evidence type="ECO:0000256" key="1">
    <source>
        <dbReference type="ARBA" id="ARBA00004123"/>
    </source>
</evidence>
<keyword evidence="8" id="KW-1185">Reference proteome</keyword>
<feature type="domain" description="Nucleoporin Nup133/Nup155-like N-terminal" evidence="6">
    <location>
        <begin position="71"/>
        <end position="482"/>
    </location>
</feature>
<reference evidence="7" key="1">
    <citation type="journal article" date="2023" name="G3 (Bethesda)">
        <title>Whole genome assemblies of Zophobas morio and Tenebrio molitor.</title>
        <authorList>
            <person name="Kaur S."/>
            <person name="Stinson S.A."/>
            <person name="diCenzo G.C."/>
        </authorList>
    </citation>
    <scope>NUCLEOTIDE SEQUENCE</scope>
    <source>
        <strain evidence="7">QUZm001</strain>
    </source>
</reference>
<sequence>MDNTQFSVQKMEVAARNIDKSLAIDCAAPSLLDLMNIHPPQCSTASGLTDHDYPVLNGAPFALNNMLQIKTSSKVPLPPEILEHFSHIQCHCMMGLFPEVSRAWLTVDSDIYVWSYEDNSDLAYFDGLNETILSVGLIKPKPGVFHAFIKHLLILTTAVDIVVLGVTFTPGPHGPLDEIQLIPEPVFTIPTDGSTISAIGSTAEGRLFLGSKEGCLFEIVYQAESGWFGKRCKKINHSTSALSFLVPSFINAALSEEDGIVQIAVDNSRHILYILTEKGSIEVYDLGIKGDSFNKITKISQSTLVNQAVNIVKTLDSQNFRPIVSISAVEASESSHIYLIAVTQTGVRFYLTTHTLVNMPPNQRPYTLFLLHVRLPPGYSANITVRPRAVHIAHYRDRNLLLLSTVNEKDVLWCISSDLFPFSQNLMEAHTTLSLDGPALALAEIPQENPLSNISQEVSPLVVRQHSEAPKKYVVLTSEGVYILSKMRPVDILRQLLSDSQGLNSDTVKAFFMMQKEDQACATSLIVASLDVDENLELAEFATRAFFLYGGEPRLGALGSMSQGAILSGTSPFSPNIISTPADPHRLHQPQSLQPPNLTYPHFDVNNPFVFSSKHNGLYLYLGRILRPIWNRRCIEKICLDGKTVMNASTITSDQCRWILNYLTTLHNFLLSNTQLAICDNSTQLDATLNTTQVNTTSRLNHTLQDAQMEERISLNSLKLFVCHCCQIMGLWRILCEHQFHVLIGTLPDNYQTMLQDTTFKDLFLYGQDICSLLITTLVDSYLGDNASVDSISTKLREVCPQLYKIEDAAFSKANEMLKSSRGIQNIDEKEDMVMSALELCKSIAPNVNLPGICKQFVSLKAYHAVIDLCITCAKKVDPDNIAEHFYKNDSSVADQEGRDFYHKRMNIYKEVFTMLDTLCAENPTNLNITAPVPIPTEGDIRIMVMQLINEILELPDEILHVALYDWMMKKQMSSELIKINNSSLETYLLHTSQQNPDNTAVVDLLWKYYENNNNHAAAAKILDSLASKTGAALSLKERLEYLTRAIMCMRSDKVGYAPYLGVFLRDLEDKMEVAKVQEQILEAVVNLRGTHPAAEEAIVALNSGLYQISQLYENFADPLELWECQLAIIDCAGYSDENLIEKIWRNILRREIRKSTGNPNNRMAQILTKVKHIARKCGISTQCFPLAFLISELEQLSTYLKSDRSLVPKAFVSMELPFDGLLEIYNRLMATVSEIQIWQKEENEFHLFEAVACLIETFLNTHEAYNNVQKRKIISQCQDTVASLLSILYSKANTEQLINILRGIQSRLSRL</sequence>
<dbReference type="InterPro" id="IPR004870">
    <property type="entry name" value="Nucleoporin_Nup155"/>
</dbReference>
<evidence type="ECO:0008006" key="9">
    <source>
        <dbReference type="Google" id="ProtNLM"/>
    </source>
</evidence>
<comment type="caution">
    <text evidence="7">The sequence shown here is derived from an EMBL/GenBank/DDBJ whole genome shotgun (WGS) entry which is preliminary data.</text>
</comment>
<gene>
    <name evidence="7" type="ORF">Zmor_002448</name>
</gene>
<accession>A0AA38J5E3</accession>
<dbReference type="EMBL" id="JALNTZ010000001">
    <property type="protein sequence ID" value="KAJ3667038.1"/>
    <property type="molecule type" value="Genomic_DNA"/>
</dbReference>
<organism evidence="7 8">
    <name type="scientific">Zophobas morio</name>
    <dbReference type="NCBI Taxonomy" id="2755281"/>
    <lineage>
        <taxon>Eukaryota</taxon>
        <taxon>Metazoa</taxon>
        <taxon>Ecdysozoa</taxon>
        <taxon>Arthropoda</taxon>
        <taxon>Hexapoda</taxon>
        <taxon>Insecta</taxon>
        <taxon>Pterygota</taxon>
        <taxon>Neoptera</taxon>
        <taxon>Endopterygota</taxon>
        <taxon>Coleoptera</taxon>
        <taxon>Polyphaga</taxon>
        <taxon>Cucujiformia</taxon>
        <taxon>Tenebrionidae</taxon>
        <taxon>Zophobas</taxon>
    </lineage>
</organism>
<evidence type="ECO:0000313" key="7">
    <source>
        <dbReference type="EMBL" id="KAJ3667038.1"/>
    </source>
</evidence>
<dbReference type="FunFam" id="1.20.120.1880:FF:000003">
    <property type="entry name" value="nuclear pore complex protein Nup155"/>
    <property type="match status" value="1"/>
</dbReference>
<comment type="subcellular location">
    <subcellularLocation>
        <location evidence="1">Nucleus</location>
    </subcellularLocation>
</comment>
<dbReference type="Gene3D" id="1.20.120.1880">
    <property type="entry name" value="Nucleoporin, helical C-terminal domain"/>
    <property type="match status" value="1"/>
</dbReference>
<dbReference type="InterPro" id="IPR014908">
    <property type="entry name" value="Nucleoporin_Nup133/Nup155_N"/>
</dbReference>
<dbReference type="GO" id="GO:0036228">
    <property type="term" value="P:protein localization to nuclear inner membrane"/>
    <property type="evidence" value="ECO:0007669"/>
    <property type="project" value="TreeGrafter"/>
</dbReference>
<dbReference type="Pfam" id="PF08801">
    <property type="entry name" value="Nucleoporin_N"/>
    <property type="match status" value="1"/>
</dbReference>
<dbReference type="Gene3D" id="1.20.58.1780">
    <property type="match status" value="1"/>
</dbReference>
<dbReference type="Gene3D" id="1.25.40.450">
    <property type="entry name" value="Nucleoporin, helical domain, N-terminal subdomain"/>
    <property type="match status" value="1"/>
</dbReference>
<dbReference type="Gene3D" id="1.25.40.440">
    <property type="entry name" value="Nucleoporin, helical domain, central subdomain"/>
    <property type="match status" value="1"/>
</dbReference>
<feature type="domain" description="Nucleoporin Nup133/Nup155-like C-terminal" evidence="5">
    <location>
        <begin position="612"/>
        <end position="1281"/>
    </location>
</feature>
<keyword evidence="4" id="KW-0539">Nucleus</keyword>
<dbReference type="GO" id="GO:0006606">
    <property type="term" value="P:protein import into nucleus"/>
    <property type="evidence" value="ECO:0007669"/>
    <property type="project" value="TreeGrafter"/>
</dbReference>
<dbReference type="Pfam" id="PF03177">
    <property type="entry name" value="Nucleoporin_C"/>
    <property type="match status" value="1"/>
</dbReference>
<protein>
    <recommendedName>
        <fullName evidence="9">Nuclear pore complex protein Nup155</fullName>
    </recommendedName>
</protein>
<evidence type="ECO:0000313" key="8">
    <source>
        <dbReference type="Proteomes" id="UP001168821"/>
    </source>
</evidence>
<dbReference type="GO" id="GO:0044611">
    <property type="term" value="C:nuclear pore inner ring"/>
    <property type="evidence" value="ECO:0007669"/>
    <property type="project" value="TreeGrafter"/>
</dbReference>
<dbReference type="FunFam" id="1.25.40.440:FF:000001">
    <property type="entry name" value="Nuclear pore complex subunit"/>
    <property type="match status" value="1"/>
</dbReference>
<dbReference type="Proteomes" id="UP001168821">
    <property type="component" value="Unassembled WGS sequence"/>
</dbReference>
<evidence type="ECO:0000256" key="4">
    <source>
        <dbReference type="ARBA" id="ARBA00023242"/>
    </source>
</evidence>
<dbReference type="InterPro" id="IPR007187">
    <property type="entry name" value="Nucleoporin_Nup133/Nup155_C"/>
</dbReference>
<dbReference type="InterPro" id="IPR042537">
    <property type="entry name" value="Nucleoporin_Nup155_C_2"/>
</dbReference>
<proteinExistence type="inferred from homology"/>
<evidence type="ECO:0000256" key="3">
    <source>
        <dbReference type="ARBA" id="ARBA00022448"/>
    </source>
</evidence>
<dbReference type="GO" id="GO:0006405">
    <property type="term" value="P:RNA export from nucleus"/>
    <property type="evidence" value="ECO:0007669"/>
    <property type="project" value="TreeGrafter"/>
</dbReference>
<evidence type="ECO:0000259" key="5">
    <source>
        <dbReference type="Pfam" id="PF03177"/>
    </source>
</evidence>
<evidence type="ECO:0000259" key="6">
    <source>
        <dbReference type="Pfam" id="PF08801"/>
    </source>
</evidence>
<dbReference type="PANTHER" id="PTHR10350">
    <property type="entry name" value="NUCLEAR PORE COMPLEX PROTEIN NUP155"/>
    <property type="match status" value="1"/>
</dbReference>
<dbReference type="PANTHER" id="PTHR10350:SF6">
    <property type="entry name" value="NUCLEAR PORE COMPLEX PROTEIN NUP155"/>
    <property type="match status" value="1"/>
</dbReference>
<dbReference type="InterPro" id="IPR042538">
    <property type="entry name" value="Nucleoporin_Nup155_C_3"/>
</dbReference>
<keyword evidence="3" id="KW-0813">Transport</keyword>
<evidence type="ECO:0000256" key="2">
    <source>
        <dbReference type="ARBA" id="ARBA00007373"/>
    </source>
</evidence>
<dbReference type="InterPro" id="IPR042533">
    <property type="entry name" value="Nucleoporin_Nup155_C_1"/>
</dbReference>